<dbReference type="Proteomes" id="UP000000390">
    <property type="component" value="Chromosome"/>
</dbReference>
<dbReference type="AlphaFoldDB" id="D8J7U2"/>
<accession>D8J7U2</accession>
<organism evidence="1 2">
    <name type="scientific">Halalkalicoccus jeotgali (strain DSM 18796 / CECT 7217 / JCM 14584 / KCTC 4019 / B3)</name>
    <dbReference type="NCBI Taxonomy" id="795797"/>
    <lineage>
        <taxon>Archaea</taxon>
        <taxon>Methanobacteriati</taxon>
        <taxon>Methanobacteriota</taxon>
        <taxon>Stenosarchaea group</taxon>
        <taxon>Halobacteria</taxon>
        <taxon>Halobacteriales</taxon>
        <taxon>Halococcaceae</taxon>
        <taxon>Halalkalicoccus</taxon>
    </lineage>
</organism>
<dbReference type="PATRIC" id="fig|795797.18.peg.2731"/>
<protein>
    <submittedName>
        <fullName evidence="1">Uncharacterized protein</fullName>
    </submittedName>
</protein>
<sequence length="48" mass="5476">MAGVRDRSVRSYFVLEQRVSIRPEADAVFSPVGFRTGIDIMRANRLVH</sequence>
<gene>
    <name evidence="1" type="ordered locus">HacjB3_13655</name>
</gene>
<proteinExistence type="predicted"/>
<reference evidence="1 2" key="1">
    <citation type="journal article" date="2010" name="J. Bacteriol.">
        <title>Complete genome sequence of Halalkalicoccus jeotgali B3(T), an extremely halophilic archaeon.</title>
        <authorList>
            <person name="Roh S.W."/>
            <person name="Nam Y.D."/>
            <person name="Nam S.H."/>
            <person name="Choi S.H."/>
            <person name="Park H.S."/>
            <person name="Bae J.W."/>
        </authorList>
    </citation>
    <scope>NUCLEOTIDE SEQUENCE [LARGE SCALE GENOMIC DNA]</scope>
    <source>
        <strain evidence="2">DSM 18796 / CECT 7217 / JCM 14584 / KCTC 4019 / B3</strain>
    </source>
</reference>
<evidence type="ECO:0000313" key="1">
    <source>
        <dbReference type="EMBL" id="ADJ16112.1"/>
    </source>
</evidence>
<dbReference type="EMBL" id="CP002062">
    <property type="protein sequence ID" value="ADJ16112.1"/>
    <property type="molecule type" value="Genomic_DNA"/>
</dbReference>
<name>D8J7U2_HALJB</name>
<dbReference type="KEGG" id="hje:HacjB3_13655"/>
<evidence type="ECO:0000313" key="2">
    <source>
        <dbReference type="Proteomes" id="UP000000390"/>
    </source>
</evidence>
<dbReference type="HOGENOM" id="CLU_3147859_0_0_2"/>